<reference evidence="1" key="1">
    <citation type="submission" date="2018-11" db="EMBL/GenBank/DDBJ databases">
        <authorList>
            <consortium name="Genoscope - CEA"/>
            <person name="William W."/>
        </authorList>
    </citation>
    <scope>NUCLEOTIDE SEQUENCE</scope>
</reference>
<name>A0A3P6E5I5_BRAOL</name>
<dbReference type="EMBL" id="LR031875">
    <property type="protein sequence ID" value="VDD30504.1"/>
    <property type="molecule type" value="Genomic_DNA"/>
</dbReference>
<accession>A0A3P6E5I5</accession>
<protein>
    <submittedName>
        <fullName evidence="1">Uncharacterized protein</fullName>
    </submittedName>
</protein>
<evidence type="ECO:0000313" key="1">
    <source>
        <dbReference type="EMBL" id="VDD30504.1"/>
    </source>
</evidence>
<proteinExistence type="predicted"/>
<organism evidence="1">
    <name type="scientific">Brassica oleracea</name>
    <name type="common">Wild cabbage</name>
    <dbReference type="NCBI Taxonomy" id="3712"/>
    <lineage>
        <taxon>Eukaryota</taxon>
        <taxon>Viridiplantae</taxon>
        <taxon>Streptophyta</taxon>
        <taxon>Embryophyta</taxon>
        <taxon>Tracheophyta</taxon>
        <taxon>Spermatophyta</taxon>
        <taxon>Magnoliopsida</taxon>
        <taxon>eudicotyledons</taxon>
        <taxon>Gunneridae</taxon>
        <taxon>Pentapetalae</taxon>
        <taxon>rosids</taxon>
        <taxon>malvids</taxon>
        <taxon>Brassicales</taxon>
        <taxon>Brassicaceae</taxon>
        <taxon>Brassiceae</taxon>
        <taxon>Brassica</taxon>
    </lineage>
</organism>
<sequence>MAGPGLADPASPILLLKSPSGRSAVPRTVLRLRFSIDPSDFDAGSTALSCRLSVLDSLGLDSSKPIVFHCLII</sequence>
<gene>
    <name evidence="1" type="ORF">BOLC9T55827H</name>
</gene>
<dbReference type="AlphaFoldDB" id="A0A3P6E5I5"/>